<organism evidence="12 13">
    <name type="scientific">Sulfurimonas crateris</name>
    <dbReference type="NCBI Taxonomy" id="2574727"/>
    <lineage>
        <taxon>Bacteria</taxon>
        <taxon>Pseudomonadati</taxon>
        <taxon>Campylobacterota</taxon>
        <taxon>Epsilonproteobacteria</taxon>
        <taxon>Campylobacterales</taxon>
        <taxon>Sulfurimonadaceae</taxon>
        <taxon>Sulfurimonas</taxon>
    </lineage>
</organism>
<evidence type="ECO:0000256" key="10">
    <source>
        <dbReference type="SAM" id="Coils"/>
    </source>
</evidence>
<dbReference type="HAMAP" id="MF_00335">
    <property type="entry name" value="RNase_Y"/>
    <property type="match status" value="1"/>
</dbReference>
<evidence type="ECO:0000256" key="6">
    <source>
        <dbReference type="ARBA" id="ARBA00022989"/>
    </source>
</evidence>
<feature type="coiled-coil region" evidence="10">
    <location>
        <begin position="104"/>
        <end position="145"/>
    </location>
</feature>
<comment type="caution">
    <text evidence="12">The sequence shown here is derived from an EMBL/GenBank/DDBJ whole genome shotgun (WGS) entry which is preliminary data.</text>
</comment>
<dbReference type="GO" id="GO:0003723">
    <property type="term" value="F:RNA binding"/>
    <property type="evidence" value="ECO:0007669"/>
    <property type="project" value="UniProtKB-UniRule"/>
</dbReference>
<dbReference type="Pfam" id="PF12072">
    <property type="entry name" value="RNase_Y_N"/>
    <property type="match status" value="1"/>
</dbReference>
<dbReference type="RefSeq" id="WP_137012247.1">
    <property type="nucleotide sequence ID" value="NZ_SZPX01000002.1"/>
</dbReference>
<keyword evidence="5 8" id="KW-0694">RNA-binding</keyword>
<keyword evidence="4 8" id="KW-0378">Hydrolase</keyword>
<evidence type="ECO:0000256" key="2">
    <source>
        <dbReference type="ARBA" id="ARBA00022722"/>
    </source>
</evidence>
<evidence type="ECO:0000259" key="11">
    <source>
        <dbReference type="PROSITE" id="PS51831"/>
    </source>
</evidence>
<evidence type="ECO:0000256" key="3">
    <source>
        <dbReference type="ARBA" id="ARBA00022759"/>
    </source>
</evidence>
<dbReference type="SUPFAM" id="SSF109604">
    <property type="entry name" value="HD-domain/PDEase-like"/>
    <property type="match status" value="1"/>
</dbReference>
<dbReference type="Gene3D" id="3.30.1370.10">
    <property type="entry name" value="K Homology domain, type 1"/>
    <property type="match status" value="1"/>
</dbReference>
<evidence type="ECO:0000256" key="4">
    <source>
        <dbReference type="ARBA" id="ARBA00022801"/>
    </source>
</evidence>
<sequence>MLNEILIGGSIASVSGLIGFFISKKITNANFDIYVEKAKAQAGAIENEAQMLLYKANIKSQEIELEATKLYESAKEKAKADLYQREEDIVKKEQNFKRYKHNEERRLQDEVAILKSKQVDLKRNEKSLNSLKKRYEEKIDEALNAIEHCAGMTKDEAKAVLLEKVEEKSRAEIAHIVRRYENEAKTEAKKRANYILAQATSRYAGEFAAERLTNIVHLSDDELKGRIIGKEGRNIKTLETLLGVDIIIDDTPNAIMLSSFNLYRRAIATKTIELLIEDGRIQPARIEEIFTKVCDDFESEILNEGEEILAELDIGVMHPELVKLIGKLRYRASYGQNALAHTLEVAHLAGIMTAEMGGDVKLAKRAGLLHDIGKALTHDNDGNHVDLGVAICNRYSEHSVVINAIYAHHGYEEINSIECGAVCAADALSAARPGARREVLESFLKRVTEIEEIASEHTGVKQAYAINAGREVRVIVNASLVNDDESVLMAKEIAKEIEEKVQYPGEIKVNVIRESRAVEFAK</sequence>
<dbReference type="EC" id="3.1.-.-" evidence="8 9"/>
<dbReference type="EMBL" id="SZPX01000002">
    <property type="protein sequence ID" value="TKI70319.1"/>
    <property type="molecule type" value="Genomic_DNA"/>
</dbReference>
<dbReference type="OrthoDB" id="9803205at2"/>
<evidence type="ECO:0000256" key="5">
    <source>
        <dbReference type="ARBA" id="ARBA00022884"/>
    </source>
</evidence>
<comment type="similarity">
    <text evidence="8">Belongs to the RNase Y family.</text>
</comment>
<gene>
    <name evidence="8 12" type="primary">rny</name>
    <name evidence="12" type="ORF">FCU45_03280</name>
</gene>
<dbReference type="CDD" id="cd00077">
    <property type="entry name" value="HDc"/>
    <property type="match status" value="1"/>
</dbReference>
<dbReference type="PROSITE" id="PS51831">
    <property type="entry name" value="HD"/>
    <property type="match status" value="1"/>
</dbReference>
<keyword evidence="3 8" id="KW-0255">Endonuclease</keyword>
<dbReference type="InterPro" id="IPR022711">
    <property type="entry name" value="RNase_Y_N"/>
</dbReference>
<accession>A0A4U2Z7U9</accession>
<dbReference type="GO" id="GO:0004521">
    <property type="term" value="F:RNA endonuclease activity"/>
    <property type="evidence" value="ECO:0007669"/>
    <property type="project" value="UniProtKB-UniRule"/>
</dbReference>
<dbReference type="AlphaFoldDB" id="A0A4U2Z7U9"/>
<keyword evidence="1" id="KW-0812">Transmembrane</keyword>
<keyword evidence="2 8" id="KW-0540">Nuclease</keyword>
<dbReference type="SUPFAM" id="SSF54791">
    <property type="entry name" value="Eukaryotic type KH-domain (KH-domain type I)"/>
    <property type="match status" value="1"/>
</dbReference>
<proteinExistence type="inferred from homology"/>
<keyword evidence="13" id="KW-1185">Reference proteome</keyword>
<dbReference type="SMART" id="SM00471">
    <property type="entry name" value="HDc"/>
    <property type="match status" value="1"/>
</dbReference>
<dbReference type="InterPro" id="IPR017705">
    <property type="entry name" value="Ribonuclease_Y"/>
</dbReference>
<dbReference type="CDD" id="cd22431">
    <property type="entry name" value="KH-I_RNaseY"/>
    <property type="match status" value="1"/>
</dbReference>
<dbReference type="InterPro" id="IPR003607">
    <property type="entry name" value="HD/PDEase_dom"/>
</dbReference>
<dbReference type="Gene3D" id="1.10.3210.10">
    <property type="entry name" value="Hypothetical protein af1432"/>
    <property type="match status" value="1"/>
</dbReference>
<dbReference type="InterPro" id="IPR004087">
    <property type="entry name" value="KH_dom"/>
</dbReference>
<name>A0A4U2Z7U9_9BACT</name>
<dbReference type="InterPro" id="IPR004088">
    <property type="entry name" value="KH_dom_type_1"/>
</dbReference>
<dbReference type="Pfam" id="PF00013">
    <property type="entry name" value="KH_1"/>
    <property type="match status" value="1"/>
</dbReference>
<evidence type="ECO:0000256" key="7">
    <source>
        <dbReference type="ARBA" id="ARBA00023136"/>
    </source>
</evidence>
<evidence type="ECO:0000256" key="1">
    <source>
        <dbReference type="ARBA" id="ARBA00022692"/>
    </source>
</evidence>
<dbReference type="GO" id="GO:0016787">
    <property type="term" value="F:hydrolase activity"/>
    <property type="evidence" value="ECO:0007669"/>
    <property type="project" value="UniProtKB-KW"/>
</dbReference>
<evidence type="ECO:0000313" key="13">
    <source>
        <dbReference type="Proteomes" id="UP000309561"/>
    </source>
</evidence>
<keyword evidence="7" id="KW-0472">Membrane</keyword>
<dbReference type="Pfam" id="PF01966">
    <property type="entry name" value="HD"/>
    <property type="match status" value="1"/>
</dbReference>
<feature type="domain" description="HD" evidence="11">
    <location>
        <begin position="338"/>
        <end position="431"/>
    </location>
</feature>
<dbReference type="Proteomes" id="UP000309561">
    <property type="component" value="Unassembled WGS sequence"/>
</dbReference>
<keyword evidence="6" id="KW-1133">Transmembrane helix</keyword>
<keyword evidence="10" id="KW-0175">Coiled coil</keyword>
<dbReference type="SMART" id="SM00322">
    <property type="entry name" value="KH"/>
    <property type="match status" value="1"/>
</dbReference>
<dbReference type="NCBIfam" id="TIGR00277">
    <property type="entry name" value="HDIG"/>
    <property type="match status" value="1"/>
</dbReference>
<dbReference type="InterPro" id="IPR006675">
    <property type="entry name" value="HDIG_dom"/>
</dbReference>
<dbReference type="GO" id="GO:0006402">
    <property type="term" value="P:mRNA catabolic process"/>
    <property type="evidence" value="ECO:0007669"/>
    <property type="project" value="UniProtKB-UniRule"/>
</dbReference>
<dbReference type="PANTHER" id="PTHR12826">
    <property type="entry name" value="RIBONUCLEASE Y"/>
    <property type="match status" value="1"/>
</dbReference>
<comment type="function">
    <text evidence="8">Endoribonuclease that initiates mRNA decay.</text>
</comment>
<protein>
    <recommendedName>
        <fullName evidence="8 9">Ribonuclease Y</fullName>
        <shortName evidence="8">RNase Y</shortName>
        <ecNumber evidence="8 9">3.1.-.-</ecNumber>
    </recommendedName>
</protein>
<dbReference type="InterPro" id="IPR036612">
    <property type="entry name" value="KH_dom_type_1_sf"/>
</dbReference>
<evidence type="ECO:0000256" key="8">
    <source>
        <dbReference type="HAMAP-Rule" id="MF_00335"/>
    </source>
</evidence>
<evidence type="ECO:0000313" key="12">
    <source>
        <dbReference type="EMBL" id="TKI70319.1"/>
    </source>
</evidence>
<reference evidence="12 13" key="1">
    <citation type="submission" date="2019-04" db="EMBL/GenBank/DDBJ databases">
        <title>Sulfurimonas crateris sp. nov. a facultative anaerobic sulfur-oxidizing chemolithautotrophic bacterium isolated from a terrestrial mud vulcano.</title>
        <authorList>
            <person name="Ratnikova N.M."/>
            <person name="Slobodkin A.I."/>
            <person name="Merkel A.Y."/>
            <person name="Novikov A."/>
            <person name="Bonch-Osmolovskaya E.A."/>
            <person name="Slobodkina G.B."/>
        </authorList>
    </citation>
    <scope>NUCLEOTIDE SEQUENCE [LARGE SCALE GENOMIC DNA]</scope>
    <source>
        <strain evidence="12 13">SN118</strain>
    </source>
</reference>
<dbReference type="NCBIfam" id="TIGR03319">
    <property type="entry name" value="RNase_Y"/>
    <property type="match status" value="1"/>
</dbReference>
<evidence type="ECO:0000256" key="9">
    <source>
        <dbReference type="NCBIfam" id="TIGR03319"/>
    </source>
</evidence>
<dbReference type="InterPro" id="IPR006674">
    <property type="entry name" value="HD_domain"/>
</dbReference>
<dbReference type="PANTHER" id="PTHR12826:SF15">
    <property type="entry name" value="RIBONUCLEASE Y"/>
    <property type="match status" value="1"/>
</dbReference>
<dbReference type="GO" id="GO:0005886">
    <property type="term" value="C:plasma membrane"/>
    <property type="evidence" value="ECO:0007669"/>
    <property type="project" value="UniProtKB-UniRule"/>
</dbReference>